<comment type="similarity">
    <text evidence="1">Belongs to the metallophosphoesterase superfamily. YfcE family.</text>
</comment>
<evidence type="ECO:0000256" key="1">
    <source>
        <dbReference type="ARBA" id="ARBA00008950"/>
    </source>
</evidence>
<keyword evidence="3" id="KW-0378">Hydrolase</keyword>
<dbReference type="Pfam" id="PF12850">
    <property type="entry name" value="Metallophos_2"/>
    <property type="match status" value="1"/>
</dbReference>
<dbReference type="Proteomes" id="UP000246073">
    <property type="component" value="Unassembled WGS sequence"/>
</dbReference>
<evidence type="ECO:0000259" key="2">
    <source>
        <dbReference type="Pfam" id="PF12850"/>
    </source>
</evidence>
<reference evidence="4" key="1">
    <citation type="submission" date="2017-12" db="EMBL/GenBank/DDBJ databases">
        <authorList>
            <person name="Diaz M."/>
        </authorList>
    </citation>
    <scope>NUCLEOTIDE SEQUENCE [LARGE SCALE GENOMIC DNA]</scope>
    <source>
        <strain evidence="4">FI11154</strain>
    </source>
</reference>
<dbReference type="InterPro" id="IPR024654">
    <property type="entry name" value="Calcineurin-like_PHP_lpxH"/>
</dbReference>
<name>A0A2P9HNY0_9HYPH</name>
<gene>
    <name evidence="3" type="ORF">OHAE_1636</name>
</gene>
<feature type="domain" description="Calcineurin-like phosphoesterase" evidence="2">
    <location>
        <begin position="37"/>
        <end position="143"/>
    </location>
</feature>
<dbReference type="InterPro" id="IPR029052">
    <property type="entry name" value="Metallo-depent_PP-like"/>
</dbReference>
<dbReference type="AlphaFoldDB" id="A0A2P9HNY0"/>
<dbReference type="RefSeq" id="WP_109369342.1">
    <property type="nucleotide sequence ID" value="NZ_OOFM01000005.1"/>
</dbReference>
<dbReference type="GO" id="GO:0016787">
    <property type="term" value="F:hydrolase activity"/>
    <property type="evidence" value="ECO:0007669"/>
    <property type="project" value="UniProtKB-KW"/>
</dbReference>
<accession>A0A2P9HNY0</accession>
<dbReference type="EMBL" id="OOFM01000005">
    <property type="protein sequence ID" value="SPL65769.1"/>
    <property type="molecule type" value="Genomic_DNA"/>
</dbReference>
<proteinExistence type="inferred from homology"/>
<protein>
    <submittedName>
        <fullName evidence="3">Phosphohydrolase (MutT/nudix family protein)</fullName>
    </submittedName>
</protein>
<evidence type="ECO:0000313" key="4">
    <source>
        <dbReference type="Proteomes" id="UP000246073"/>
    </source>
</evidence>
<evidence type="ECO:0000313" key="3">
    <source>
        <dbReference type="EMBL" id="SPL65769.1"/>
    </source>
</evidence>
<dbReference type="SUPFAM" id="SSF56300">
    <property type="entry name" value="Metallo-dependent phosphatases"/>
    <property type="match status" value="1"/>
</dbReference>
<organism evidence="3 4">
    <name type="scientific">Ochrobactrum soli</name>
    <dbReference type="NCBI Taxonomy" id="2448455"/>
    <lineage>
        <taxon>Bacteria</taxon>
        <taxon>Pseudomonadati</taxon>
        <taxon>Pseudomonadota</taxon>
        <taxon>Alphaproteobacteria</taxon>
        <taxon>Hyphomicrobiales</taxon>
        <taxon>Brucellaceae</taxon>
        <taxon>Brucella/Ochrobactrum group</taxon>
        <taxon>Ochrobactrum</taxon>
    </lineage>
</organism>
<sequence length="184" mass="20703">MTYVQKFYMADTHFGHEAIIGLCNRPFNSIREMDDFLVDAWNSIVRPTDIIYHLGDFSFGGPAHAKAIFRRLNGRKILVLGNHDVDRDGNTLQHLKDLAWDQEPTHALMTTDGGERIFLSHYAHRVWPASNRGSVHFYGHSHGKLDAIGMSRDVGVDLSDVAFTPRTFQHLKASLPALTTFATA</sequence>
<dbReference type="Gene3D" id="3.60.21.10">
    <property type="match status" value="1"/>
</dbReference>